<feature type="domain" description="RFX1-4/6/8-like BCD" evidence="1">
    <location>
        <begin position="34"/>
        <end position="297"/>
    </location>
</feature>
<dbReference type="PANTHER" id="PTHR12619">
    <property type="entry name" value="RFX TRANSCRIPTION FACTOR FAMILY"/>
    <property type="match status" value="1"/>
</dbReference>
<name>A0ABZ1D890_9TREE</name>
<gene>
    <name evidence="2" type="ORF">IL334_006664</name>
</gene>
<protein>
    <recommendedName>
        <fullName evidence="1">RFX1-4/6/8-like BCD domain-containing protein</fullName>
    </recommendedName>
</protein>
<sequence>MQSKATYVPIFNLQGFPTLADAGHLAQNLDLQHLWNSFCYHQETLVSCVRDMQFDRYEMNCRTFWSGLSHESHQVCLQPVVSSLISDAMAFAYDHMAEVLLCKVNNALDFSISYSLRLLAERLESIMQDTFCNFPKDFSGSKLELCVGAAQLFARFLDLNQISVSLSPILADYEQHQQMIEAWSRIDTRNISHQCAILMSCQRHILEPILVDFGQWLNGAALPISRGRGVDLLCEWIEKLLREIQGVPDISMANIVCKVGCITSQIVRELILKSEVSFGAFQLVKTFLDDYVAIKYLRQTALFQRSVGNAEYEKGETQSNRSSVSSMNVFIPPRPPVSTDHSTAISTAIPVQSGSEGSLQPNLQELDLQPQYLPVPADLSGDGIIITPRPFARDDYASYPTSSSFN</sequence>
<evidence type="ECO:0000313" key="3">
    <source>
        <dbReference type="Proteomes" id="UP001329825"/>
    </source>
</evidence>
<dbReference type="PANTHER" id="PTHR12619:SF5">
    <property type="entry name" value="TRANSCRIPTION FACTOR RFX4"/>
    <property type="match status" value="1"/>
</dbReference>
<dbReference type="Pfam" id="PF25340">
    <property type="entry name" value="BCD_RFX"/>
    <property type="match status" value="1"/>
</dbReference>
<organism evidence="2 3">
    <name type="scientific">Kwoniella shivajii</name>
    <dbReference type="NCBI Taxonomy" id="564305"/>
    <lineage>
        <taxon>Eukaryota</taxon>
        <taxon>Fungi</taxon>
        <taxon>Dikarya</taxon>
        <taxon>Basidiomycota</taxon>
        <taxon>Agaricomycotina</taxon>
        <taxon>Tremellomycetes</taxon>
        <taxon>Tremellales</taxon>
        <taxon>Cryptococcaceae</taxon>
        <taxon>Kwoniella</taxon>
    </lineage>
</organism>
<dbReference type="GeneID" id="87958794"/>
<dbReference type="Proteomes" id="UP001329825">
    <property type="component" value="Chromosome 9"/>
</dbReference>
<evidence type="ECO:0000313" key="2">
    <source>
        <dbReference type="EMBL" id="WRT69674.1"/>
    </source>
</evidence>
<dbReference type="RefSeq" id="XP_062794413.1">
    <property type="nucleotide sequence ID" value="XM_062938362.1"/>
</dbReference>
<evidence type="ECO:0000259" key="1">
    <source>
        <dbReference type="Pfam" id="PF25340"/>
    </source>
</evidence>
<keyword evidence="3" id="KW-1185">Reference proteome</keyword>
<dbReference type="InterPro" id="IPR057321">
    <property type="entry name" value="RFX1-4/6/8-like_BCD"/>
</dbReference>
<dbReference type="InterPro" id="IPR039779">
    <property type="entry name" value="RFX-like"/>
</dbReference>
<reference evidence="2 3" key="1">
    <citation type="submission" date="2024-01" db="EMBL/GenBank/DDBJ databases">
        <title>Comparative genomics of Cryptococcus and Kwoniella reveals pathogenesis evolution and contrasting modes of karyotype evolution via chromosome fusion or intercentromeric recombination.</title>
        <authorList>
            <person name="Coelho M.A."/>
            <person name="David-Palma M."/>
            <person name="Shea T."/>
            <person name="Bowers K."/>
            <person name="McGinley-Smith S."/>
            <person name="Mohammad A.W."/>
            <person name="Gnirke A."/>
            <person name="Yurkov A.M."/>
            <person name="Nowrousian M."/>
            <person name="Sun S."/>
            <person name="Cuomo C.A."/>
            <person name="Heitman J."/>
        </authorList>
    </citation>
    <scope>NUCLEOTIDE SEQUENCE [LARGE SCALE GENOMIC DNA]</scope>
    <source>
        <strain evidence="2">CBS 11374</strain>
    </source>
</reference>
<proteinExistence type="predicted"/>
<accession>A0ABZ1D890</accession>
<dbReference type="EMBL" id="CP141889">
    <property type="protein sequence ID" value="WRT69674.1"/>
    <property type="molecule type" value="Genomic_DNA"/>
</dbReference>